<keyword evidence="2" id="KW-0472">Membrane</keyword>
<dbReference type="HOGENOM" id="CLU_026455_2_1_1"/>
<keyword evidence="2" id="KW-1133">Transmembrane helix</keyword>
<protein>
    <submittedName>
        <fullName evidence="3">Uncharacterized protein</fullName>
    </submittedName>
</protein>
<organism evidence="3 4">
    <name type="scientific">Sclerotinia borealis (strain F-4128)</name>
    <dbReference type="NCBI Taxonomy" id="1432307"/>
    <lineage>
        <taxon>Eukaryota</taxon>
        <taxon>Fungi</taxon>
        <taxon>Dikarya</taxon>
        <taxon>Ascomycota</taxon>
        <taxon>Pezizomycotina</taxon>
        <taxon>Leotiomycetes</taxon>
        <taxon>Helotiales</taxon>
        <taxon>Sclerotiniaceae</taxon>
        <taxon>Sclerotinia</taxon>
    </lineage>
</organism>
<evidence type="ECO:0000256" key="1">
    <source>
        <dbReference type="SAM" id="MobiDB-lite"/>
    </source>
</evidence>
<dbReference type="OrthoDB" id="4179406at2759"/>
<feature type="compositionally biased region" description="Polar residues" evidence="1">
    <location>
        <begin position="102"/>
        <end position="111"/>
    </location>
</feature>
<sequence length="534" mass="60230">MRGGRLNVQLGESWVVEGDEENEEYLPLNEADYDHRARTSTPRGSTRGDNRSPEPEFVMPSLDVETLEASWSQGESTSRSPRRFQESRRRSSRHDMNHESPKNTLRTQPTYEKSPLAPSIRTSNTPHHQDSDTKDIITAFFDHTIMALAWILGILGGALRLLRTPLSYLLAICMLSGFALVARNLITTSIYVSLSPICLLPGSSLLSLPFCPIHNGGSSTGSNVPVEFEQVMMVQSQFEDILKESAGGVSLPLDMKRGESFLRDLRQLVRYSQLKSRNELVVEFDGFIDTAKIASMDLTRFNSHVGRAVDSVISITRWTSRVLDGIQERETSRGMIGTFVNDKMLAPFQPVKFSERLVLDQYVEHTRAVEEEIARLVLEAQALQGVLYNLEDRLEVIYGISVRDGVQAQASKDETLSELWTWLGGHRGRINKLNGQLNLLKEIGDKRKIALAHVSKTLVKLLEISSGLEDLRERVAAPELLRDRIHIPLSVHIEHIQQGISRLEEQKLITQKSKDDIMDRARNRNDMDQNLIDA</sequence>
<keyword evidence="4" id="KW-1185">Reference proteome</keyword>
<dbReference type="EMBL" id="AYSA01000025">
    <property type="protein sequence ID" value="ESZ99033.1"/>
    <property type="molecule type" value="Genomic_DNA"/>
</dbReference>
<accession>W9CSD5</accession>
<feature type="compositionally biased region" description="Basic and acidic residues" evidence="1">
    <location>
        <begin position="83"/>
        <end position="101"/>
    </location>
</feature>
<reference evidence="3 4" key="1">
    <citation type="journal article" date="2014" name="Genome Announc.">
        <title>Draft genome sequence of Sclerotinia borealis, a psychrophilic plant pathogenic fungus.</title>
        <authorList>
            <person name="Mardanov A.V."/>
            <person name="Beletsky A.V."/>
            <person name="Kadnikov V.V."/>
            <person name="Ignatov A.N."/>
            <person name="Ravin N.V."/>
        </authorList>
    </citation>
    <scope>NUCLEOTIDE SEQUENCE [LARGE SCALE GENOMIC DNA]</scope>
    <source>
        <strain evidence="4">F-4157</strain>
    </source>
</reference>
<name>W9CSD5_SCLBF</name>
<dbReference type="AlphaFoldDB" id="W9CSD5"/>
<dbReference type="STRING" id="1432307.W9CSD5"/>
<feature type="transmembrane region" description="Helical" evidence="2">
    <location>
        <begin position="136"/>
        <end position="159"/>
    </location>
</feature>
<feature type="transmembrane region" description="Helical" evidence="2">
    <location>
        <begin position="165"/>
        <end position="182"/>
    </location>
</feature>
<dbReference type="Proteomes" id="UP000019487">
    <property type="component" value="Unassembled WGS sequence"/>
</dbReference>
<feature type="region of interest" description="Disordered" evidence="1">
    <location>
        <begin position="1"/>
        <end position="131"/>
    </location>
</feature>
<gene>
    <name evidence="3" type="ORF">SBOR_0567</name>
</gene>
<proteinExistence type="predicted"/>
<evidence type="ECO:0000313" key="3">
    <source>
        <dbReference type="EMBL" id="ESZ99033.1"/>
    </source>
</evidence>
<keyword evidence="2" id="KW-0812">Transmembrane</keyword>
<evidence type="ECO:0000313" key="4">
    <source>
        <dbReference type="Proteomes" id="UP000019487"/>
    </source>
</evidence>
<comment type="caution">
    <text evidence="3">The sequence shown here is derived from an EMBL/GenBank/DDBJ whole genome shotgun (WGS) entry which is preliminary data.</text>
</comment>
<evidence type="ECO:0000256" key="2">
    <source>
        <dbReference type="SAM" id="Phobius"/>
    </source>
</evidence>